<sequence length="30" mass="3243">MLGGREVVKPVGRIVIALSETRCLVVRSFG</sequence>
<evidence type="ECO:0000313" key="2">
    <source>
        <dbReference type="Proteomes" id="UP000192656"/>
    </source>
</evidence>
<evidence type="ECO:0000313" key="1">
    <source>
        <dbReference type="EMBL" id="SMC93375.1"/>
    </source>
</evidence>
<proteinExistence type="predicted"/>
<dbReference type="AlphaFoldDB" id="A0A1W2D7M6"/>
<gene>
    <name evidence="1" type="ORF">SAMN06297251_11344</name>
</gene>
<accession>A0A1W2D7M6</accession>
<dbReference type="EMBL" id="FWXR01000013">
    <property type="protein sequence ID" value="SMC93375.1"/>
    <property type="molecule type" value="Genomic_DNA"/>
</dbReference>
<dbReference type="Proteomes" id="UP000192656">
    <property type="component" value="Unassembled WGS sequence"/>
</dbReference>
<protein>
    <submittedName>
        <fullName evidence="1">Uncharacterized protein</fullName>
    </submittedName>
</protein>
<reference evidence="1 2" key="1">
    <citation type="submission" date="2017-04" db="EMBL/GenBank/DDBJ databases">
        <authorList>
            <person name="Afonso C.L."/>
            <person name="Miller P.J."/>
            <person name="Scott M.A."/>
            <person name="Spackman E."/>
            <person name="Goraichik I."/>
            <person name="Dimitrov K.M."/>
            <person name="Suarez D.L."/>
            <person name="Swayne D.E."/>
        </authorList>
    </citation>
    <scope>NUCLEOTIDE SEQUENCE [LARGE SCALE GENOMIC DNA]</scope>
    <source>
        <strain evidence="1 2">CGMCC 1.10972</strain>
    </source>
</reference>
<name>A0A1W2D7M6_9HYPH</name>
<keyword evidence="2" id="KW-1185">Reference proteome</keyword>
<organism evidence="1 2">
    <name type="scientific">Fulvimarina manganoxydans</name>
    <dbReference type="NCBI Taxonomy" id="937218"/>
    <lineage>
        <taxon>Bacteria</taxon>
        <taxon>Pseudomonadati</taxon>
        <taxon>Pseudomonadota</taxon>
        <taxon>Alphaproteobacteria</taxon>
        <taxon>Hyphomicrobiales</taxon>
        <taxon>Aurantimonadaceae</taxon>
        <taxon>Fulvimarina</taxon>
    </lineage>
</organism>
<dbReference type="STRING" id="937218.SAMN06297251_11344"/>